<keyword evidence="4 5" id="KW-0472">Membrane</keyword>
<evidence type="ECO:0000259" key="6">
    <source>
        <dbReference type="Pfam" id="PF00361"/>
    </source>
</evidence>
<feature type="transmembrane region" description="Helical" evidence="5">
    <location>
        <begin position="439"/>
        <end position="462"/>
    </location>
</feature>
<evidence type="ECO:0000256" key="2">
    <source>
        <dbReference type="ARBA" id="ARBA00022692"/>
    </source>
</evidence>
<feature type="transmembrane region" description="Helical" evidence="5">
    <location>
        <begin position="261"/>
        <end position="282"/>
    </location>
</feature>
<name>A0A381V0Y4_9ZZZZ</name>
<accession>A0A381V0Y4</accession>
<evidence type="ECO:0000256" key="3">
    <source>
        <dbReference type="ARBA" id="ARBA00022989"/>
    </source>
</evidence>
<feature type="transmembrane region" description="Helical" evidence="5">
    <location>
        <begin position="316"/>
        <end position="337"/>
    </location>
</feature>
<dbReference type="HAMAP" id="MF_00445">
    <property type="entry name" value="NDH1_NuoN_1"/>
    <property type="match status" value="1"/>
</dbReference>
<dbReference type="GO" id="GO:0016020">
    <property type="term" value="C:membrane"/>
    <property type="evidence" value="ECO:0007669"/>
    <property type="project" value="UniProtKB-SubCell"/>
</dbReference>
<comment type="subcellular location">
    <subcellularLocation>
        <location evidence="1">Membrane</location>
        <topology evidence="1">Multi-pass membrane protein</topology>
    </subcellularLocation>
</comment>
<protein>
    <recommendedName>
        <fullName evidence="6">NADH:quinone oxidoreductase/Mrp antiporter transmembrane domain-containing protein</fullName>
    </recommendedName>
</protein>
<proteinExistence type="inferred from homology"/>
<feature type="domain" description="NADH:quinone oxidoreductase/Mrp antiporter transmembrane" evidence="6">
    <location>
        <begin position="114"/>
        <end position="409"/>
    </location>
</feature>
<evidence type="ECO:0000256" key="4">
    <source>
        <dbReference type="ARBA" id="ARBA00023136"/>
    </source>
</evidence>
<feature type="transmembrane region" description="Helical" evidence="5">
    <location>
        <begin position="118"/>
        <end position="137"/>
    </location>
</feature>
<evidence type="ECO:0000256" key="1">
    <source>
        <dbReference type="ARBA" id="ARBA00004141"/>
    </source>
</evidence>
<organism evidence="7">
    <name type="scientific">marine metagenome</name>
    <dbReference type="NCBI Taxonomy" id="408172"/>
    <lineage>
        <taxon>unclassified sequences</taxon>
        <taxon>metagenomes</taxon>
        <taxon>ecological metagenomes</taxon>
    </lineage>
</organism>
<feature type="transmembrane region" description="Helical" evidence="5">
    <location>
        <begin position="358"/>
        <end position="378"/>
    </location>
</feature>
<sequence>MVPEITLALLTTIILLIGLFQKKNSFSNVTNLSVIALFFVFFLIYLNREFSFASYNYFFKNSLLIQFFKSIVVLGSIASIIISKSYFKELKLSRFEIPVLISFSTLGMLILISSNDLISMYLGIELQSLTLYVVAAIKRDSIQSAESGVKYFVLGALSSGILLYGCSLIYGFTGTTNFEEIRLSLISINHLSLGIIFGLVFVLVGLAFKVSAVPFHMWTPDVYEGAPTSITAFFAIVPKVSAVAIIYRFCLEPFGNFYSEWSQIIIFLSIASMFLGAIAAIAQQSIKRLLAYSSIGHVGYILIGLASANAAGIKGVVIYMLIYVVMNIAIFSIILSLKYNNSYIEKISDLSGLSKSKPIISLSIAIIMLSLAGIPPFAGFFGKFYIFIAALKADLILLAVLGVISSVISAYYYLRIIKVLYFDEVGDSNYQSIITSQSLAVLICAILFISFFIFYPSIFVTIGTTISLDFFQ</sequence>
<dbReference type="GO" id="GO:0042773">
    <property type="term" value="P:ATP synthesis coupled electron transport"/>
    <property type="evidence" value="ECO:0007669"/>
    <property type="project" value="InterPro"/>
</dbReference>
<feature type="transmembrane region" description="Helical" evidence="5">
    <location>
        <begin position="66"/>
        <end position="83"/>
    </location>
</feature>
<dbReference type="Pfam" id="PF00361">
    <property type="entry name" value="Proton_antipo_M"/>
    <property type="match status" value="1"/>
</dbReference>
<evidence type="ECO:0000313" key="7">
    <source>
        <dbReference type="EMBL" id="SVA33621.1"/>
    </source>
</evidence>
<feature type="transmembrane region" description="Helical" evidence="5">
    <location>
        <begin position="29"/>
        <end position="46"/>
    </location>
</feature>
<dbReference type="EMBL" id="UINC01007491">
    <property type="protein sequence ID" value="SVA33621.1"/>
    <property type="molecule type" value="Genomic_DNA"/>
</dbReference>
<feature type="transmembrane region" description="Helical" evidence="5">
    <location>
        <begin position="229"/>
        <end position="249"/>
    </location>
</feature>
<dbReference type="NCBIfam" id="NF004440">
    <property type="entry name" value="PRK05777.1-3"/>
    <property type="match status" value="1"/>
</dbReference>
<dbReference type="InterPro" id="IPR001750">
    <property type="entry name" value="ND/Mrp_TM"/>
</dbReference>
<feature type="transmembrane region" description="Helical" evidence="5">
    <location>
        <begin position="384"/>
        <end position="414"/>
    </location>
</feature>
<feature type="transmembrane region" description="Helical" evidence="5">
    <location>
        <begin position="95"/>
        <end position="112"/>
    </location>
</feature>
<feature type="transmembrane region" description="Helical" evidence="5">
    <location>
        <begin position="289"/>
        <end position="310"/>
    </location>
</feature>
<reference evidence="7" key="1">
    <citation type="submission" date="2018-05" db="EMBL/GenBank/DDBJ databases">
        <authorList>
            <person name="Lanie J.A."/>
            <person name="Ng W.-L."/>
            <person name="Kazmierczak K.M."/>
            <person name="Andrzejewski T.M."/>
            <person name="Davidsen T.M."/>
            <person name="Wayne K.J."/>
            <person name="Tettelin H."/>
            <person name="Glass J.I."/>
            <person name="Rusch D."/>
            <person name="Podicherti R."/>
            <person name="Tsui H.-C.T."/>
            <person name="Winkler M.E."/>
        </authorList>
    </citation>
    <scope>NUCLEOTIDE SEQUENCE</scope>
</reference>
<keyword evidence="2 5" id="KW-0812">Transmembrane</keyword>
<feature type="transmembrane region" description="Helical" evidence="5">
    <location>
        <begin position="6"/>
        <end position="22"/>
    </location>
</feature>
<gene>
    <name evidence="7" type="ORF">METZ01_LOCUS86475</name>
</gene>
<dbReference type="PANTHER" id="PTHR22773">
    <property type="entry name" value="NADH DEHYDROGENASE"/>
    <property type="match status" value="1"/>
</dbReference>
<feature type="transmembrane region" description="Helical" evidence="5">
    <location>
        <begin position="185"/>
        <end position="208"/>
    </location>
</feature>
<keyword evidence="3 5" id="KW-1133">Transmembrane helix</keyword>
<feature type="transmembrane region" description="Helical" evidence="5">
    <location>
        <begin position="149"/>
        <end position="173"/>
    </location>
</feature>
<dbReference type="AlphaFoldDB" id="A0A381V0Y4"/>
<dbReference type="NCBIfam" id="TIGR01770">
    <property type="entry name" value="NDH_I_N"/>
    <property type="match status" value="1"/>
</dbReference>
<dbReference type="InterPro" id="IPR010096">
    <property type="entry name" value="NADH-Q_OxRdtase_suN/2"/>
</dbReference>
<dbReference type="GO" id="GO:0008137">
    <property type="term" value="F:NADH dehydrogenase (ubiquinone) activity"/>
    <property type="evidence" value="ECO:0007669"/>
    <property type="project" value="InterPro"/>
</dbReference>
<evidence type="ECO:0000256" key="5">
    <source>
        <dbReference type="SAM" id="Phobius"/>
    </source>
</evidence>